<name>A0A1Y2CH56_9FUNG</name>
<reference evidence="4 5" key="1">
    <citation type="submission" date="2016-07" db="EMBL/GenBank/DDBJ databases">
        <title>Pervasive Adenine N6-methylation of Active Genes in Fungi.</title>
        <authorList>
            <consortium name="DOE Joint Genome Institute"/>
            <person name="Mondo S.J."/>
            <person name="Dannebaum R.O."/>
            <person name="Kuo R.C."/>
            <person name="Labutti K."/>
            <person name="Haridas S."/>
            <person name="Kuo A."/>
            <person name="Salamov A."/>
            <person name="Ahrendt S.R."/>
            <person name="Lipzen A."/>
            <person name="Sullivan W."/>
            <person name="Andreopoulos W.B."/>
            <person name="Clum A."/>
            <person name="Lindquist E."/>
            <person name="Daum C."/>
            <person name="Ramamoorthy G.K."/>
            <person name="Gryganskyi A."/>
            <person name="Culley D."/>
            <person name="Magnuson J.K."/>
            <person name="James T.Y."/>
            <person name="O'Malley M.A."/>
            <person name="Stajich J.E."/>
            <person name="Spatafora J.W."/>
            <person name="Visel A."/>
            <person name="Grigoriev I.V."/>
        </authorList>
    </citation>
    <scope>NUCLEOTIDE SEQUENCE [LARGE SCALE GENOMIC DNA]</scope>
    <source>
        <strain evidence="4 5">JEL800</strain>
    </source>
</reference>
<protein>
    <submittedName>
        <fullName evidence="4">Ankyrin</fullName>
    </submittedName>
</protein>
<evidence type="ECO:0000313" key="5">
    <source>
        <dbReference type="Proteomes" id="UP000193642"/>
    </source>
</evidence>
<dbReference type="Gene3D" id="1.25.40.20">
    <property type="entry name" value="Ankyrin repeat-containing domain"/>
    <property type="match status" value="1"/>
</dbReference>
<evidence type="ECO:0000256" key="2">
    <source>
        <dbReference type="ARBA" id="ARBA00023043"/>
    </source>
</evidence>
<keyword evidence="1" id="KW-0677">Repeat</keyword>
<feature type="repeat" description="ANK" evidence="3">
    <location>
        <begin position="145"/>
        <end position="169"/>
    </location>
</feature>
<gene>
    <name evidence="4" type="ORF">BCR33DRAFT_764746</name>
</gene>
<keyword evidence="2 3" id="KW-0040">ANK repeat</keyword>
<evidence type="ECO:0000256" key="3">
    <source>
        <dbReference type="PROSITE-ProRule" id="PRU00023"/>
    </source>
</evidence>
<sequence>MTQIINELKALEAQPLLPQLRPNQGFHNTSKFRVSALLASFLIILFSLQNLSLNRDNEEAILWQEIKSSKILFGSDENGPKFLSRAIALDNKVMVEYILMHGGNYVDDNQRIDAKPLHVASVEGLFPTAKYLLQSGDKVDTITKYNWTPLHWACYNGHVQIVELLLEYGGHQLFGEWLQERIFAIVRCGYETDGAC</sequence>
<dbReference type="AlphaFoldDB" id="A0A1Y2CH56"/>
<dbReference type="PANTHER" id="PTHR24161:SF119">
    <property type="entry name" value="ANKYRIN REPEAT DOMAIN 44"/>
    <property type="match status" value="1"/>
</dbReference>
<evidence type="ECO:0000313" key="4">
    <source>
        <dbReference type="EMBL" id="ORY46378.1"/>
    </source>
</evidence>
<dbReference type="STRING" id="329046.A0A1Y2CH56"/>
<dbReference type="OrthoDB" id="6017at2759"/>
<accession>A0A1Y2CH56</accession>
<dbReference type="EMBL" id="MCGO01000016">
    <property type="protein sequence ID" value="ORY46378.1"/>
    <property type="molecule type" value="Genomic_DNA"/>
</dbReference>
<dbReference type="SMART" id="SM00248">
    <property type="entry name" value="ANK"/>
    <property type="match status" value="3"/>
</dbReference>
<dbReference type="PROSITE" id="PS50297">
    <property type="entry name" value="ANK_REP_REGION"/>
    <property type="match status" value="1"/>
</dbReference>
<dbReference type="PANTHER" id="PTHR24161">
    <property type="entry name" value="ANK_REP_REGION DOMAIN-CONTAINING PROTEIN-RELATED"/>
    <property type="match status" value="1"/>
</dbReference>
<dbReference type="Proteomes" id="UP000193642">
    <property type="component" value="Unassembled WGS sequence"/>
</dbReference>
<dbReference type="PROSITE" id="PS50088">
    <property type="entry name" value="ANK_REPEAT"/>
    <property type="match status" value="1"/>
</dbReference>
<evidence type="ECO:0000256" key="1">
    <source>
        <dbReference type="ARBA" id="ARBA00022737"/>
    </source>
</evidence>
<dbReference type="InterPro" id="IPR036770">
    <property type="entry name" value="Ankyrin_rpt-contain_sf"/>
</dbReference>
<dbReference type="SUPFAM" id="SSF48403">
    <property type="entry name" value="Ankyrin repeat"/>
    <property type="match status" value="1"/>
</dbReference>
<dbReference type="Pfam" id="PF12796">
    <property type="entry name" value="Ank_2"/>
    <property type="match status" value="1"/>
</dbReference>
<proteinExistence type="predicted"/>
<keyword evidence="5" id="KW-1185">Reference proteome</keyword>
<dbReference type="InterPro" id="IPR002110">
    <property type="entry name" value="Ankyrin_rpt"/>
</dbReference>
<comment type="caution">
    <text evidence="4">The sequence shown here is derived from an EMBL/GenBank/DDBJ whole genome shotgun (WGS) entry which is preliminary data.</text>
</comment>
<organism evidence="4 5">
    <name type="scientific">Rhizoclosmatium globosum</name>
    <dbReference type="NCBI Taxonomy" id="329046"/>
    <lineage>
        <taxon>Eukaryota</taxon>
        <taxon>Fungi</taxon>
        <taxon>Fungi incertae sedis</taxon>
        <taxon>Chytridiomycota</taxon>
        <taxon>Chytridiomycota incertae sedis</taxon>
        <taxon>Chytridiomycetes</taxon>
        <taxon>Chytridiales</taxon>
        <taxon>Chytriomycetaceae</taxon>
        <taxon>Rhizoclosmatium</taxon>
    </lineage>
</organism>